<gene>
    <name evidence="1" type="primary">X975_09387</name>
    <name evidence="1" type="ORF">TNCV_1799231</name>
</gene>
<dbReference type="Proteomes" id="UP000887159">
    <property type="component" value="Unassembled WGS sequence"/>
</dbReference>
<dbReference type="AlphaFoldDB" id="A0A8X6SQA6"/>
<organism evidence="1 2">
    <name type="scientific">Trichonephila clavipes</name>
    <name type="common">Golden silk orbweaver</name>
    <name type="synonym">Nephila clavipes</name>
    <dbReference type="NCBI Taxonomy" id="2585209"/>
    <lineage>
        <taxon>Eukaryota</taxon>
        <taxon>Metazoa</taxon>
        <taxon>Ecdysozoa</taxon>
        <taxon>Arthropoda</taxon>
        <taxon>Chelicerata</taxon>
        <taxon>Arachnida</taxon>
        <taxon>Araneae</taxon>
        <taxon>Araneomorphae</taxon>
        <taxon>Entelegynae</taxon>
        <taxon>Araneoidea</taxon>
        <taxon>Nephilidae</taxon>
        <taxon>Trichonephila</taxon>
    </lineage>
</organism>
<accession>A0A8X6SQA6</accession>
<reference evidence="1" key="1">
    <citation type="submission" date="2020-08" db="EMBL/GenBank/DDBJ databases">
        <title>Multicomponent nature underlies the extraordinary mechanical properties of spider dragline silk.</title>
        <authorList>
            <person name="Kono N."/>
            <person name="Nakamura H."/>
            <person name="Mori M."/>
            <person name="Yoshida Y."/>
            <person name="Ohtoshi R."/>
            <person name="Malay A.D."/>
            <person name="Moran D.A.P."/>
            <person name="Tomita M."/>
            <person name="Numata K."/>
            <person name="Arakawa K."/>
        </authorList>
    </citation>
    <scope>NUCLEOTIDE SEQUENCE</scope>
</reference>
<comment type="caution">
    <text evidence="1">The sequence shown here is derived from an EMBL/GenBank/DDBJ whole genome shotgun (WGS) entry which is preliminary data.</text>
</comment>
<protein>
    <submittedName>
        <fullName evidence="1">PiggyBac transposable element-derived protein 3</fullName>
    </submittedName>
</protein>
<name>A0A8X6SQA6_TRICX</name>
<dbReference type="EMBL" id="BMAU01021314">
    <property type="protein sequence ID" value="GFY12501.1"/>
    <property type="molecule type" value="Genomic_DNA"/>
</dbReference>
<evidence type="ECO:0000313" key="1">
    <source>
        <dbReference type="EMBL" id="GFY12501.1"/>
    </source>
</evidence>
<proteinExistence type="predicted"/>
<dbReference type="PANTHER" id="PTHR47055">
    <property type="entry name" value="DDE_TNP_1_7 DOMAIN-CONTAINING PROTEIN"/>
    <property type="match status" value="1"/>
</dbReference>
<sequence>MLDGIDVEVSVLFLRAENKKISAKSTVTVHRYLHSQRHRNMIEFQRDFGIFYGLSDDEDFKATGTILDNQTGKCPLKSPKEARECQRSNFSYRSYGQVYICQWKDSVVVTIASNYVTLDTVAKTKRFCRAQKKKIDNC</sequence>
<evidence type="ECO:0000313" key="2">
    <source>
        <dbReference type="Proteomes" id="UP000887159"/>
    </source>
</evidence>
<dbReference type="PANTHER" id="PTHR47055:SF3">
    <property type="entry name" value="PHORBOL-ESTER_DAG-TYPE DOMAIN-CONTAINING PROTEIN"/>
    <property type="match status" value="1"/>
</dbReference>
<dbReference type="InterPro" id="IPR052638">
    <property type="entry name" value="PiggyBac_TE-derived"/>
</dbReference>
<keyword evidence="2" id="KW-1185">Reference proteome</keyword>
<dbReference type="GO" id="GO:0043565">
    <property type="term" value="F:sequence-specific DNA binding"/>
    <property type="evidence" value="ECO:0007669"/>
    <property type="project" value="TreeGrafter"/>
</dbReference>